<evidence type="ECO:0000256" key="1">
    <source>
        <dbReference type="SAM" id="Phobius"/>
    </source>
</evidence>
<sequence length="193" mass="21743">MENLREQLNEAQSKNRLNNVVAVTVALVSVFMAITKVKDDNIVQAMLQNKSDAVDRWNEYQSKKLKHHMAELGLNQVQALQALAPGRDVPKLAEQQRQYQSSIARYQGEEDLLMKKAKTHEKAYDDLNFRDDQFDLSDAALSISLGLLAVTSLTNKRKLLYLAWIFAGFGVVMGLAGLLELNLHPDFLTKLLS</sequence>
<dbReference type="Proteomes" id="UP000636888">
    <property type="component" value="Unassembled WGS sequence"/>
</dbReference>
<dbReference type="RefSeq" id="WP_199385772.1">
    <property type="nucleotide sequence ID" value="NZ_JAEMHM010000018.1"/>
</dbReference>
<keyword evidence="3" id="KW-1185">Reference proteome</keyword>
<evidence type="ECO:0000313" key="3">
    <source>
        <dbReference type="Proteomes" id="UP000636888"/>
    </source>
</evidence>
<keyword evidence="1" id="KW-0812">Transmembrane</keyword>
<name>A0A8J7M1B7_9BACT</name>
<dbReference type="InterPro" id="IPR025570">
    <property type="entry name" value="DUF4337"/>
</dbReference>
<protein>
    <submittedName>
        <fullName evidence="2">DUF4337 domain-containing protein</fullName>
    </submittedName>
</protein>
<comment type="caution">
    <text evidence="2">The sequence shown here is derived from an EMBL/GenBank/DDBJ whole genome shotgun (WGS) entry which is preliminary data.</text>
</comment>
<feature type="transmembrane region" description="Helical" evidence="1">
    <location>
        <begin position="20"/>
        <end position="37"/>
    </location>
</feature>
<keyword evidence="1" id="KW-1133">Transmembrane helix</keyword>
<organism evidence="2 3">
    <name type="scientific">Geomesophilobacter sediminis</name>
    <dbReference type="NCBI Taxonomy" id="2798584"/>
    <lineage>
        <taxon>Bacteria</taxon>
        <taxon>Pseudomonadati</taxon>
        <taxon>Thermodesulfobacteriota</taxon>
        <taxon>Desulfuromonadia</taxon>
        <taxon>Geobacterales</taxon>
        <taxon>Geobacteraceae</taxon>
        <taxon>Geomesophilobacter</taxon>
    </lineage>
</organism>
<dbReference type="EMBL" id="JAEMHM010000018">
    <property type="protein sequence ID" value="MBJ6726855.1"/>
    <property type="molecule type" value="Genomic_DNA"/>
</dbReference>
<gene>
    <name evidence="2" type="ORF">JFN93_19265</name>
</gene>
<dbReference type="Pfam" id="PF14235">
    <property type="entry name" value="DUF4337"/>
    <property type="match status" value="1"/>
</dbReference>
<dbReference type="AlphaFoldDB" id="A0A8J7M1B7"/>
<reference evidence="2" key="1">
    <citation type="submission" date="2020-12" db="EMBL/GenBank/DDBJ databases">
        <title>Geomonas sp. Red875, isolated from river sediment.</title>
        <authorList>
            <person name="Xu Z."/>
            <person name="Zhang Z."/>
            <person name="Masuda Y."/>
            <person name="Itoh H."/>
            <person name="Senoo K."/>
        </authorList>
    </citation>
    <scope>NUCLEOTIDE SEQUENCE</scope>
    <source>
        <strain evidence="2">Red875</strain>
    </source>
</reference>
<proteinExistence type="predicted"/>
<keyword evidence="1" id="KW-0472">Membrane</keyword>
<feature type="transmembrane region" description="Helical" evidence="1">
    <location>
        <begin position="159"/>
        <end position="179"/>
    </location>
</feature>
<accession>A0A8J7M1B7</accession>
<evidence type="ECO:0000313" key="2">
    <source>
        <dbReference type="EMBL" id="MBJ6726855.1"/>
    </source>
</evidence>